<dbReference type="SUPFAM" id="SSF56112">
    <property type="entry name" value="Protein kinase-like (PK-like)"/>
    <property type="match status" value="1"/>
</dbReference>
<dbReference type="Gene3D" id="3.30.200.20">
    <property type="entry name" value="Phosphorylase Kinase, domain 1"/>
    <property type="match status" value="1"/>
</dbReference>
<protein>
    <recommendedName>
        <fullName evidence="3">Protein kinase domain-containing protein</fullName>
    </recommendedName>
</protein>
<dbReference type="InterPro" id="IPR011009">
    <property type="entry name" value="Kinase-like_dom_sf"/>
</dbReference>
<gene>
    <name evidence="1" type="ORF">ACO22_00927</name>
</gene>
<comment type="caution">
    <text evidence="1">The sequence shown here is derived from an EMBL/GenBank/DDBJ whole genome shotgun (WGS) entry which is preliminary data.</text>
</comment>
<sequence>MRHFERFYDVVEPVEEWEAIIRNTSAKYSTRDASRNTKELAMLLKLSVPGLDHHPGKEYVIELQNHFEHDGPYRTHLCLVFPAMISDGELMTATGKLHQATYVRAISKQLLLGLDFLHN</sequence>
<reference evidence="1 2" key="1">
    <citation type="submission" date="2016-06" db="EMBL/GenBank/DDBJ databases">
        <authorList>
            <person name="Kjaerup R.B."/>
            <person name="Dalgaard T.S."/>
            <person name="Juul-Madsen H.R."/>
        </authorList>
    </citation>
    <scope>NUCLEOTIDE SEQUENCE [LARGE SCALE GENOMIC DNA]</scope>
    <source>
        <strain evidence="1 2">Pb300</strain>
    </source>
</reference>
<dbReference type="Proteomes" id="UP000242814">
    <property type="component" value="Unassembled WGS sequence"/>
</dbReference>
<accession>A0A1D2JNA7</accession>
<dbReference type="VEuPathDB" id="FungiDB:PADG_11618"/>
<dbReference type="Gene3D" id="1.10.510.10">
    <property type="entry name" value="Transferase(Phosphotransferase) domain 1"/>
    <property type="match status" value="1"/>
</dbReference>
<dbReference type="VEuPathDB" id="FungiDB:PABG_01755"/>
<dbReference type="AlphaFoldDB" id="A0A1D2JNA7"/>
<evidence type="ECO:0000313" key="2">
    <source>
        <dbReference type="Proteomes" id="UP000242814"/>
    </source>
</evidence>
<evidence type="ECO:0000313" key="1">
    <source>
        <dbReference type="EMBL" id="ODH44307.1"/>
    </source>
</evidence>
<dbReference type="EMBL" id="LZYO01000020">
    <property type="protein sequence ID" value="ODH44307.1"/>
    <property type="molecule type" value="Genomic_DNA"/>
</dbReference>
<evidence type="ECO:0008006" key="3">
    <source>
        <dbReference type="Google" id="ProtNLM"/>
    </source>
</evidence>
<name>A0A1D2JNA7_PARBR</name>
<proteinExistence type="predicted"/>
<organism evidence="1 2">
    <name type="scientific">Paracoccidioides brasiliensis</name>
    <dbReference type="NCBI Taxonomy" id="121759"/>
    <lineage>
        <taxon>Eukaryota</taxon>
        <taxon>Fungi</taxon>
        <taxon>Dikarya</taxon>
        <taxon>Ascomycota</taxon>
        <taxon>Pezizomycotina</taxon>
        <taxon>Eurotiomycetes</taxon>
        <taxon>Eurotiomycetidae</taxon>
        <taxon>Onygenales</taxon>
        <taxon>Ajellomycetaceae</taxon>
        <taxon>Paracoccidioides</taxon>
    </lineage>
</organism>